<dbReference type="InterPro" id="IPR018704">
    <property type="entry name" value="SecYEG/CpoB_TPR"/>
</dbReference>
<dbReference type="Pfam" id="PF09976">
    <property type="entry name" value="TPR_21"/>
    <property type="match status" value="1"/>
</dbReference>
<keyword evidence="1" id="KW-1133">Transmembrane helix</keyword>
<dbReference type="EMBL" id="CYHE01000004">
    <property type="protein sequence ID" value="CUA95629.1"/>
    <property type="molecule type" value="Genomic_DNA"/>
</dbReference>
<keyword evidence="1" id="KW-0812">Transmembrane</keyword>
<keyword evidence="4" id="KW-1185">Reference proteome</keyword>
<evidence type="ECO:0000313" key="4">
    <source>
        <dbReference type="Proteomes" id="UP000183900"/>
    </source>
</evidence>
<name>A0A0K6HXK2_9HYPH</name>
<gene>
    <name evidence="3" type="ORF">Ga0061067_10480</name>
</gene>
<evidence type="ECO:0000259" key="2">
    <source>
        <dbReference type="Pfam" id="PF09976"/>
    </source>
</evidence>
<sequence length="225" mass="24047">MSDIFREVDEDIRHEKFRRLWDRLGVWVIILAVAIVAGTAGYRGWLYWQGQQSMKAGDAYIAAVRLAQEGKAEEAEAAFAAMGSATGGYPVLAKFRLAESLAASGKADEAVAAYDALAADSSVEAVLRGLAAVRAGYIALDTVDFAALKARLEPLTAENNSWRFAAREILAFAAWSAGDMDAATEYASQITEDAAAPREIGARVSILTKVIRGSQPSIADKGETN</sequence>
<organism evidence="3 4">
    <name type="scientific">Pannonibacter indicus</name>
    <dbReference type="NCBI Taxonomy" id="466044"/>
    <lineage>
        <taxon>Bacteria</taxon>
        <taxon>Pseudomonadati</taxon>
        <taxon>Pseudomonadota</taxon>
        <taxon>Alphaproteobacteria</taxon>
        <taxon>Hyphomicrobiales</taxon>
        <taxon>Stappiaceae</taxon>
        <taxon>Pannonibacter</taxon>
    </lineage>
</organism>
<proteinExistence type="predicted"/>
<dbReference type="OrthoDB" id="7173339at2"/>
<feature type="transmembrane region" description="Helical" evidence="1">
    <location>
        <begin position="24"/>
        <end position="45"/>
    </location>
</feature>
<dbReference type="Proteomes" id="UP000183900">
    <property type="component" value="Unassembled WGS sequence"/>
</dbReference>
<evidence type="ECO:0000313" key="3">
    <source>
        <dbReference type="EMBL" id="CUA95629.1"/>
    </source>
</evidence>
<protein>
    <recommendedName>
        <fullName evidence="2">Ancillary SecYEG translocon subunit/Cell division coordinator CpoB TPR domain-containing protein</fullName>
    </recommendedName>
</protein>
<dbReference type="RefSeq" id="WP_055455374.1">
    <property type="nucleotide sequence ID" value="NZ_CYHE01000004.1"/>
</dbReference>
<reference evidence="4" key="1">
    <citation type="submission" date="2015-08" db="EMBL/GenBank/DDBJ databases">
        <authorList>
            <person name="Varghese N."/>
        </authorList>
    </citation>
    <scope>NUCLEOTIDE SEQUENCE [LARGE SCALE GENOMIC DNA]</scope>
    <source>
        <strain evidence="4">DSM 23407</strain>
    </source>
</reference>
<dbReference type="AlphaFoldDB" id="A0A0K6HXK2"/>
<evidence type="ECO:0000256" key="1">
    <source>
        <dbReference type="SAM" id="Phobius"/>
    </source>
</evidence>
<feature type="domain" description="Ancillary SecYEG translocon subunit/Cell division coordinator CpoB TPR" evidence="2">
    <location>
        <begin position="19"/>
        <end position="167"/>
    </location>
</feature>
<keyword evidence="1" id="KW-0472">Membrane</keyword>
<accession>A0A0K6HXK2</accession>